<dbReference type="FunFam" id="3.40.720.10:FF:000017">
    <property type="entry name" value="Predicted protein"/>
    <property type="match status" value="1"/>
</dbReference>
<evidence type="ECO:0000313" key="2">
    <source>
        <dbReference type="EMBL" id="KAJ9576012.1"/>
    </source>
</evidence>
<dbReference type="InterPro" id="IPR017850">
    <property type="entry name" value="Alkaline_phosphatase_core_sf"/>
</dbReference>
<keyword evidence="1" id="KW-0472">Membrane</keyword>
<evidence type="ECO:0000256" key="1">
    <source>
        <dbReference type="SAM" id="Phobius"/>
    </source>
</evidence>
<protein>
    <submittedName>
        <fullName evidence="2">Uncharacterized protein</fullName>
    </submittedName>
</protein>
<keyword evidence="3" id="KW-1185">Reference proteome</keyword>
<reference evidence="2" key="1">
    <citation type="journal article" date="2023" name="IScience">
        <title>Live-bearing cockroach genome reveals convergent evolutionary mechanisms linked to viviparity in insects and beyond.</title>
        <authorList>
            <person name="Fouks B."/>
            <person name="Harrison M.C."/>
            <person name="Mikhailova A.A."/>
            <person name="Marchal E."/>
            <person name="English S."/>
            <person name="Carruthers M."/>
            <person name="Jennings E.C."/>
            <person name="Chiamaka E.L."/>
            <person name="Frigard R.A."/>
            <person name="Pippel M."/>
            <person name="Attardo G.M."/>
            <person name="Benoit J.B."/>
            <person name="Bornberg-Bauer E."/>
            <person name="Tobe S.S."/>
        </authorList>
    </citation>
    <scope>NUCLEOTIDE SEQUENCE</scope>
    <source>
        <strain evidence="2">Stay&amp;Tobe</strain>
    </source>
</reference>
<name>A0AAD8E471_DIPPU</name>
<dbReference type="SUPFAM" id="SSF53649">
    <property type="entry name" value="Alkaline phosphatase-like"/>
    <property type="match status" value="1"/>
</dbReference>
<dbReference type="PANTHER" id="PTHR10974">
    <property type="entry name" value="FI08016P-RELATED"/>
    <property type="match status" value="1"/>
</dbReference>
<dbReference type="InterPro" id="IPR004245">
    <property type="entry name" value="DUF229"/>
</dbReference>
<gene>
    <name evidence="2" type="ORF">L9F63_007112</name>
</gene>
<dbReference type="Pfam" id="PF02995">
    <property type="entry name" value="DUF229"/>
    <property type="match status" value="1"/>
</dbReference>
<dbReference type="PANTHER" id="PTHR10974:SF1">
    <property type="entry name" value="FI08016P-RELATED"/>
    <property type="match status" value="1"/>
</dbReference>
<dbReference type="Proteomes" id="UP001233999">
    <property type="component" value="Unassembled WGS sequence"/>
</dbReference>
<evidence type="ECO:0000313" key="3">
    <source>
        <dbReference type="Proteomes" id="UP001233999"/>
    </source>
</evidence>
<proteinExistence type="predicted"/>
<comment type="caution">
    <text evidence="2">The sequence shown here is derived from an EMBL/GenBank/DDBJ whole genome shotgun (WGS) entry which is preliminary data.</text>
</comment>
<dbReference type="AlphaFoldDB" id="A0AAD8E471"/>
<feature type="transmembrane region" description="Helical" evidence="1">
    <location>
        <begin position="26"/>
        <end position="46"/>
    </location>
</feature>
<feature type="non-terminal residue" evidence="2">
    <location>
        <position position="1"/>
    </location>
</feature>
<keyword evidence="1" id="KW-1133">Transmembrane helix</keyword>
<sequence>VTHSECLLVIMTLWHRPRILKMKKPLCYMLILVIAGYSPFLMYNLYVRAVELQFYSIHMEDMGDNFTNLQCIIPNYDPYDPQIKKFLKTSSIIDCGKHQEYLTYLDSEGYIHFNKTTIETSGHQESDYECIYSEIFRPNGTDEEITLGVPQVFRETEKIRTSHFVLVKCFLRFTQQLVYETVHFYVPPPTENLFKSTRRPVDRDIDHPSVLIFGLDSMSRLNFIRQLPRTYNFLTEVLDSVVFTGMTKCGDNTFPNMIAFLSGKNVHERNQENKLSVKKPTYFDSTYLVWENFSANGYITMYDEDWPSITLFNFGASGFKYVPTDYYIRPFWLALDKIEHFNSDDWRCFANVPKHMYLLDYVQLFTQKMKDHRYFAYSFLTLLSHDDLNMIQVADTDFEAMFMKMWRKGHLNNTVLIVLGDHGNRFSDLRQTDIGRVEERMPFLSVWLPSALKEKYPHLQKGLQSNRNILLSWYDFYEMLMDIASNNLDEESLVTRYGTIGSSPFRKISDKRNCDDVGIPEEYCICARETQLSTNNTRVRTIAEDLVNHMNVLLQSNIEQEMCSYLELTNIISAQLLSLGPGVAKPQGFRVLYRITIQVYPSDAVFEGTLELDAWSEKGHVLGDVNRLNRYGNQSHCISDRILKLYCFCIDLLKS</sequence>
<dbReference type="CDD" id="cd16021">
    <property type="entry name" value="ALP_like"/>
    <property type="match status" value="1"/>
</dbReference>
<dbReference type="GO" id="GO:0005615">
    <property type="term" value="C:extracellular space"/>
    <property type="evidence" value="ECO:0007669"/>
    <property type="project" value="TreeGrafter"/>
</dbReference>
<organism evidence="2 3">
    <name type="scientific">Diploptera punctata</name>
    <name type="common">Pacific beetle cockroach</name>
    <dbReference type="NCBI Taxonomy" id="6984"/>
    <lineage>
        <taxon>Eukaryota</taxon>
        <taxon>Metazoa</taxon>
        <taxon>Ecdysozoa</taxon>
        <taxon>Arthropoda</taxon>
        <taxon>Hexapoda</taxon>
        <taxon>Insecta</taxon>
        <taxon>Pterygota</taxon>
        <taxon>Neoptera</taxon>
        <taxon>Polyneoptera</taxon>
        <taxon>Dictyoptera</taxon>
        <taxon>Blattodea</taxon>
        <taxon>Blaberoidea</taxon>
        <taxon>Blaberidae</taxon>
        <taxon>Diplopterinae</taxon>
        <taxon>Diploptera</taxon>
    </lineage>
</organism>
<keyword evidence="1" id="KW-0812">Transmembrane</keyword>
<dbReference type="EMBL" id="JASPKZ010009810">
    <property type="protein sequence ID" value="KAJ9576012.1"/>
    <property type="molecule type" value="Genomic_DNA"/>
</dbReference>
<accession>A0AAD8E471</accession>
<dbReference type="Gene3D" id="3.40.720.10">
    <property type="entry name" value="Alkaline Phosphatase, subunit A"/>
    <property type="match status" value="1"/>
</dbReference>
<reference evidence="2" key="2">
    <citation type="submission" date="2023-05" db="EMBL/GenBank/DDBJ databases">
        <authorList>
            <person name="Fouks B."/>
        </authorList>
    </citation>
    <scope>NUCLEOTIDE SEQUENCE</scope>
    <source>
        <strain evidence="2">Stay&amp;Tobe</strain>
        <tissue evidence="2">Testes</tissue>
    </source>
</reference>